<name>A0ABR1DGF6_NECAM</name>
<reference evidence="2 3" key="1">
    <citation type="submission" date="2023-08" db="EMBL/GenBank/DDBJ databases">
        <title>A Necator americanus chromosomal reference genome.</title>
        <authorList>
            <person name="Ilik V."/>
            <person name="Petrzelkova K.J."/>
            <person name="Pardy F."/>
            <person name="Fuh T."/>
            <person name="Niatou-Singa F.S."/>
            <person name="Gouil Q."/>
            <person name="Baker L."/>
            <person name="Ritchie M.E."/>
            <person name="Jex A.R."/>
            <person name="Gazzola D."/>
            <person name="Li H."/>
            <person name="Toshio Fujiwara R."/>
            <person name="Zhan B."/>
            <person name="Aroian R.V."/>
            <person name="Pafco B."/>
            <person name="Schwarz E.M."/>
        </authorList>
    </citation>
    <scope>NUCLEOTIDE SEQUENCE [LARGE SCALE GENOMIC DNA]</scope>
    <source>
        <strain evidence="2 3">Aroian</strain>
        <tissue evidence="2">Whole animal</tissue>
    </source>
</reference>
<evidence type="ECO:0000313" key="2">
    <source>
        <dbReference type="EMBL" id="KAK6749268.1"/>
    </source>
</evidence>
<sequence>MKNDFPRDHFSPYILWLVNRPVRRSKICSLRWIGGLSDALVLVRRSVEMVKRPCLLCCKSVEERLLRRTKPNSHHTVVLLSSLLLFNATDLSDAKRCYAACIRLRQRICDQHYIDAAQLIASEMACVGISLTTYVDPRHGVVVSYSNEKDIPLHLLDSIEENARKLSAELVVTTKKVSGFLNYCLSRYRVEVLRAAVSTDHQRKATVSSDEVRIAQSGSDDKKTVNLLFSTSQTPEMIAVGPDRSSSDPPVCPDGDELDVTDPDLLNSNFIVKGDRLLSLFRFCPECGTEISTSKRNMVKRSCLLCSRYVEERLLRRTTPNSNHTVVLLSSLLLFNATDLNDAKRCYAACIKIRQRLCDQHYVDAAQLIASEMACVGIRLTTYVDQPRGIVVSYSNEKDIPLHLLDSIEENAKKLNVELVVTSRKVSEFLNYCLSRYRVAPKEVVSADHHQKATSSTSEASIVENGNEDKKTVDLLFAASDSPEVIIVGSDRTSNNLPACSDGDELDATDPDLSAGQKSALAKEM</sequence>
<dbReference type="EMBL" id="JAVFWL010000004">
    <property type="protein sequence ID" value="KAK6749268.1"/>
    <property type="molecule type" value="Genomic_DNA"/>
</dbReference>
<comment type="caution">
    <text evidence="2">The sequence shown here is derived from an EMBL/GenBank/DDBJ whole genome shotgun (WGS) entry which is preliminary data.</text>
</comment>
<protein>
    <submittedName>
        <fullName evidence="2">Uncharacterized protein</fullName>
    </submittedName>
</protein>
<organism evidence="2 3">
    <name type="scientific">Necator americanus</name>
    <name type="common">Human hookworm</name>
    <dbReference type="NCBI Taxonomy" id="51031"/>
    <lineage>
        <taxon>Eukaryota</taxon>
        <taxon>Metazoa</taxon>
        <taxon>Ecdysozoa</taxon>
        <taxon>Nematoda</taxon>
        <taxon>Chromadorea</taxon>
        <taxon>Rhabditida</taxon>
        <taxon>Rhabditina</taxon>
        <taxon>Rhabditomorpha</taxon>
        <taxon>Strongyloidea</taxon>
        <taxon>Ancylostomatidae</taxon>
        <taxon>Bunostominae</taxon>
        <taxon>Necator</taxon>
    </lineage>
</organism>
<evidence type="ECO:0000313" key="3">
    <source>
        <dbReference type="Proteomes" id="UP001303046"/>
    </source>
</evidence>
<feature type="region of interest" description="Disordered" evidence="1">
    <location>
        <begin position="491"/>
        <end position="525"/>
    </location>
</feature>
<accession>A0ABR1DGF6</accession>
<evidence type="ECO:0000256" key="1">
    <source>
        <dbReference type="SAM" id="MobiDB-lite"/>
    </source>
</evidence>
<keyword evidence="3" id="KW-1185">Reference proteome</keyword>
<dbReference type="Proteomes" id="UP001303046">
    <property type="component" value="Unassembled WGS sequence"/>
</dbReference>
<proteinExistence type="predicted"/>
<gene>
    <name evidence="2" type="primary">Necator_chrIV.g15003</name>
    <name evidence="2" type="ORF">RB195_001708</name>
</gene>